<dbReference type="Gene3D" id="3.40.50.2000">
    <property type="entry name" value="Glycogen Phosphorylase B"/>
    <property type="match status" value="2"/>
</dbReference>
<comment type="subcellular location">
    <subcellularLocation>
        <location evidence="1">Cell inner membrane</location>
        <topology evidence="1">Peripheral membrane protein</topology>
        <orientation evidence="1">Cytoplasmic side</orientation>
    </subcellularLocation>
</comment>
<dbReference type="InterPro" id="IPR011908">
    <property type="entry name" value="LipoPS_heptosylTferase-I"/>
</dbReference>
<gene>
    <name evidence="14" type="ordered locus">DNO_1031</name>
</gene>
<organism evidence="14 15">
    <name type="scientific">Dichelobacter nodosus (strain VCS1703A)</name>
    <dbReference type="NCBI Taxonomy" id="246195"/>
    <lineage>
        <taxon>Bacteria</taxon>
        <taxon>Pseudomonadati</taxon>
        <taxon>Pseudomonadota</taxon>
        <taxon>Gammaproteobacteria</taxon>
        <taxon>Cardiobacteriales</taxon>
        <taxon>Cardiobacteriaceae</taxon>
        <taxon>Dichelobacter</taxon>
    </lineage>
</organism>
<dbReference type="NCBIfam" id="TIGR02193">
    <property type="entry name" value="heptsyl_trn_I"/>
    <property type="match status" value="1"/>
</dbReference>
<dbReference type="eggNOG" id="COG0859">
    <property type="taxonomic scope" value="Bacteria"/>
</dbReference>
<comment type="pathway">
    <text evidence="2">Bacterial outer membrane biogenesis; LPS core biosynthesis.</text>
</comment>
<dbReference type="AlphaFoldDB" id="A5EXW1"/>
<evidence type="ECO:0000256" key="10">
    <source>
        <dbReference type="ARBA" id="ARBA00044041"/>
    </source>
</evidence>
<sequence length="335" mass="37941">MTVPKILLVKLSSLGDVIHTFAAACDLHRHQPQSKITWLVEEAYADLVRQHRAIDNVWTVPFRRIKKDPKNWRALQPLISTLRSNHFDYAIDAQGLIKSALIMRFARCPKRIGYDAQSAREAAAHFFYHQTISVTKKMHAVERTRQLFANAFEYSLTDQQLDYGLPTWQAQNNTLIFIHGTTWRSKLLPESCWRTLIAQAQNAGFQIRLPWGDKTEYERAQRLISGFPAAQCFPALSLPQLRQAIIHCAGVITVDTGLGHLAAACEAPTLGIFAATDAQKSGMYGIRSDNLALTNPCMQKDCRQHGAHDENACMHHWSAEIIWQRFLALKSKTSH</sequence>
<evidence type="ECO:0000256" key="6">
    <source>
        <dbReference type="ARBA" id="ARBA00022679"/>
    </source>
</evidence>
<dbReference type="Proteomes" id="UP000000248">
    <property type="component" value="Chromosome"/>
</dbReference>
<evidence type="ECO:0000313" key="14">
    <source>
        <dbReference type="EMBL" id="ABQ13561.1"/>
    </source>
</evidence>
<dbReference type="SUPFAM" id="SSF53756">
    <property type="entry name" value="UDP-Glycosyltransferase/glycogen phosphorylase"/>
    <property type="match status" value="1"/>
</dbReference>
<dbReference type="RefSeq" id="WP_012031343.1">
    <property type="nucleotide sequence ID" value="NC_009446.1"/>
</dbReference>
<dbReference type="STRING" id="246195.DNO_1031"/>
<evidence type="ECO:0000256" key="11">
    <source>
        <dbReference type="ARBA" id="ARBA00044190"/>
    </source>
</evidence>
<evidence type="ECO:0000256" key="4">
    <source>
        <dbReference type="ARBA" id="ARBA00022519"/>
    </source>
</evidence>
<reference evidence="14 15" key="1">
    <citation type="journal article" date="2007" name="Nat. Biotechnol.">
        <title>Genome sequence and identification of candidate vaccine antigens from the animal pathogen Dichelobacter nodosus.</title>
        <authorList>
            <person name="Myers G.S."/>
            <person name="Parker D."/>
            <person name="Al-Hasani K."/>
            <person name="Kennan R.M."/>
            <person name="Seemann T."/>
            <person name="Ren Q."/>
            <person name="Badger J.H."/>
            <person name="Selengut J.D."/>
            <person name="Deboy R.T."/>
            <person name="Tettelin H."/>
            <person name="Boyce J.D."/>
            <person name="McCarl V.P."/>
            <person name="Han X."/>
            <person name="Nelson W.C."/>
            <person name="Madupu R."/>
            <person name="Mohamoud Y."/>
            <person name="Holley T."/>
            <person name="Fedorova N."/>
            <person name="Khouri H."/>
            <person name="Bottomley S.P."/>
            <person name="Whittington R.J."/>
            <person name="Adler B."/>
            <person name="Songer J.G."/>
            <person name="Rood J.I."/>
            <person name="Paulsen I.T."/>
        </authorList>
    </citation>
    <scope>NUCLEOTIDE SEQUENCE [LARGE SCALE GENOMIC DNA]</scope>
    <source>
        <strain evidence="14 15">VCS1703A</strain>
    </source>
</reference>
<keyword evidence="8" id="KW-0472">Membrane</keyword>
<dbReference type="CAZy" id="GT9">
    <property type="family name" value="Glycosyltransferase Family 9"/>
</dbReference>
<dbReference type="KEGG" id="dno:DNO_1031"/>
<evidence type="ECO:0000256" key="5">
    <source>
        <dbReference type="ARBA" id="ARBA00022676"/>
    </source>
</evidence>
<keyword evidence="15" id="KW-1185">Reference proteome</keyword>
<dbReference type="EC" id="2.4.99.23" evidence="10"/>
<evidence type="ECO:0000313" key="15">
    <source>
        <dbReference type="Proteomes" id="UP000000248"/>
    </source>
</evidence>
<dbReference type="GO" id="GO:0005829">
    <property type="term" value="C:cytosol"/>
    <property type="evidence" value="ECO:0007669"/>
    <property type="project" value="TreeGrafter"/>
</dbReference>
<keyword evidence="4" id="KW-0997">Cell inner membrane</keyword>
<dbReference type="HOGENOM" id="CLU_038371_6_0_6"/>
<comment type="similarity">
    <text evidence="9">Belongs to the glycosyltransferase 9 family.</text>
</comment>
<keyword evidence="5" id="KW-0328">Glycosyltransferase</keyword>
<evidence type="ECO:0000256" key="13">
    <source>
        <dbReference type="ARBA" id="ARBA00049201"/>
    </source>
</evidence>
<dbReference type="PANTHER" id="PTHR30160:SF19">
    <property type="entry name" value="LIPOPOLYSACCHARIDE HEPTOSYLTRANSFERASE 1"/>
    <property type="match status" value="1"/>
</dbReference>
<name>A5EXW1_DICNV</name>
<keyword evidence="7" id="KW-0448">Lipopolysaccharide biosynthesis</keyword>
<evidence type="ECO:0000256" key="8">
    <source>
        <dbReference type="ARBA" id="ARBA00023136"/>
    </source>
</evidence>
<dbReference type="GO" id="GO:0005886">
    <property type="term" value="C:plasma membrane"/>
    <property type="evidence" value="ECO:0007669"/>
    <property type="project" value="UniProtKB-SubCell"/>
</dbReference>
<dbReference type="CDD" id="cd03789">
    <property type="entry name" value="GT9_LPS_heptosyltransferase"/>
    <property type="match status" value="1"/>
</dbReference>
<evidence type="ECO:0000256" key="9">
    <source>
        <dbReference type="ARBA" id="ARBA00043995"/>
    </source>
</evidence>
<dbReference type="EMBL" id="CP000513">
    <property type="protein sequence ID" value="ABQ13561.1"/>
    <property type="molecule type" value="Genomic_DNA"/>
</dbReference>
<evidence type="ECO:0000256" key="3">
    <source>
        <dbReference type="ARBA" id="ARBA00022475"/>
    </source>
</evidence>
<proteinExistence type="inferred from homology"/>
<comment type="catalytic activity">
    <reaction evidence="13">
        <text>an alpha-Kdo-(2-&gt;4)-alpha-Kdo-(2-&gt;6)-lipid A + ADP-L-glycero-beta-D-manno-heptose = an L-alpha-D-Hep-(1-&gt;5)-[alpha-Kdo-(2-&gt;4)]-alpha-Kdo-(2-&gt;6)-lipid A + ADP + H(+)</text>
        <dbReference type="Rhea" id="RHEA:74067"/>
        <dbReference type="ChEBI" id="CHEBI:15378"/>
        <dbReference type="ChEBI" id="CHEBI:61506"/>
        <dbReference type="ChEBI" id="CHEBI:176431"/>
        <dbReference type="ChEBI" id="CHEBI:193068"/>
        <dbReference type="ChEBI" id="CHEBI:456216"/>
        <dbReference type="EC" id="2.4.99.23"/>
    </reaction>
</comment>
<evidence type="ECO:0000256" key="2">
    <source>
        <dbReference type="ARBA" id="ARBA00004713"/>
    </source>
</evidence>
<evidence type="ECO:0000256" key="1">
    <source>
        <dbReference type="ARBA" id="ARBA00004515"/>
    </source>
</evidence>
<keyword evidence="6 14" id="KW-0808">Transferase</keyword>
<evidence type="ECO:0000256" key="12">
    <source>
        <dbReference type="ARBA" id="ARBA00044330"/>
    </source>
</evidence>
<evidence type="ECO:0000256" key="7">
    <source>
        <dbReference type="ARBA" id="ARBA00022985"/>
    </source>
</evidence>
<dbReference type="InterPro" id="IPR002201">
    <property type="entry name" value="Glyco_trans_9"/>
</dbReference>
<dbReference type="PANTHER" id="PTHR30160">
    <property type="entry name" value="TETRAACYLDISACCHARIDE 4'-KINASE-RELATED"/>
    <property type="match status" value="1"/>
</dbReference>
<accession>A5EXW1</accession>
<protein>
    <recommendedName>
        <fullName evidence="11">Lipopolysaccharide heptosyltransferase 1</fullName>
        <ecNumber evidence="10">2.4.99.23</ecNumber>
    </recommendedName>
    <alternativeName>
        <fullName evidence="12">ADP-heptose:lipopolysaccharide heptosyltransferase I</fullName>
    </alternativeName>
</protein>
<keyword evidence="3" id="KW-1003">Cell membrane</keyword>
<dbReference type="InterPro" id="IPR051199">
    <property type="entry name" value="LPS_LOS_Heptosyltrfase"/>
</dbReference>
<dbReference type="GO" id="GO:0008713">
    <property type="term" value="F:ADP-heptose-lipopolysaccharide heptosyltransferase activity"/>
    <property type="evidence" value="ECO:0007669"/>
    <property type="project" value="TreeGrafter"/>
</dbReference>
<dbReference type="GO" id="GO:0009244">
    <property type="term" value="P:lipopolysaccharide core region biosynthetic process"/>
    <property type="evidence" value="ECO:0007669"/>
    <property type="project" value="InterPro"/>
</dbReference>
<dbReference type="Pfam" id="PF01075">
    <property type="entry name" value="Glyco_transf_9"/>
    <property type="match status" value="1"/>
</dbReference>